<name>D6RLN5_COPC7</name>
<evidence type="ECO:0000313" key="2">
    <source>
        <dbReference type="EMBL" id="EFI28179.1"/>
    </source>
</evidence>
<dbReference type="OMA" id="CYLLKSA"/>
<dbReference type="InParanoid" id="D6RLN5"/>
<dbReference type="Proteomes" id="UP000001861">
    <property type="component" value="Unassembled WGS sequence"/>
</dbReference>
<dbReference type="KEGG" id="cci:CC1G_14206"/>
<keyword evidence="2" id="KW-0540">Nuclease</keyword>
<evidence type="ECO:0000259" key="1">
    <source>
        <dbReference type="Pfam" id="PF01541"/>
    </source>
</evidence>
<dbReference type="InterPro" id="IPR035901">
    <property type="entry name" value="GIY-YIG_endonuc_sf"/>
</dbReference>
<sequence>MSPRKAIALTKNIIGDVIPATPSKQPSKHRFPNFYSCYLLKSMKTTDARAQHNGEVAMGAKKTKNGRPWAMQMLVHGFPSRQAALQFEWAWQNPQKSRYLRDERGNQLFTRNSKAVSKVMQ</sequence>
<dbReference type="STRING" id="240176.D6RLN5"/>
<dbReference type="Gene3D" id="3.40.1440.10">
    <property type="entry name" value="GIY-YIG endonuclease"/>
    <property type="match status" value="1"/>
</dbReference>
<comment type="caution">
    <text evidence="2">The sequence shown here is derived from an EMBL/GenBank/DDBJ whole genome shotgun (WGS) entry which is preliminary data.</text>
</comment>
<feature type="domain" description="GIY-YIG" evidence="1">
    <location>
        <begin position="51"/>
        <end position="98"/>
    </location>
</feature>
<protein>
    <submittedName>
        <fullName evidence="2">Structure-specific endonuclease catalytic subunit</fullName>
    </submittedName>
</protein>
<keyword evidence="2" id="KW-0378">Hydrolase</keyword>
<proteinExistence type="predicted"/>
<dbReference type="InterPro" id="IPR000305">
    <property type="entry name" value="GIY-YIG_endonuc"/>
</dbReference>
<organism evidence="2 3">
    <name type="scientific">Coprinopsis cinerea (strain Okayama-7 / 130 / ATCC MYA-4618 / FGSC 9003)</name>
    <name type="common">Inky cap fungus</name>
    <name type="synonym">Hormographiella aspergillata</name>
    <dbReference type="NCBI Taxonomy" id="240176"/>
    <lineage>
        <taxon>Eukaryota</taxon>
        <taxon>Fungi</taxon>
        <taxon>Dikarya</taxon>
        <taxon>Basidiomycota</taxon>
        <taxon>Agaricomycotina</taxon>
        <taxon>Agaricomycetes</taxon>
        <taxon>Agaricomycetidae</taxon>
        <taxon>Agaricales</taxon>
        <taxon>Agaricineae</taxon>
        <taxon>Psathyrellaceae</taxon>
        <taxon>Coprinopsis</taxon>
    </lineage>
</organism>
<dbReference type="GO" id="GO:0004519">
    <property type="term" value="F:endonuclease activity"/>
    <property type="evidence" value="ECO:0007669"/>
    <property type="project" value="UniProtKB-KW"/>
</dbReference>
<keyword evidence="3" id="KW-1185">Reference proteome</keyword>
<dbReference type="InterPro" id="IPR050381">
    <property type="entry name" value="SLX1_endonuclease"/>
</dbReference>
<keyword evidence="2" id="KW-0255">Endonuclease</keyword>
<dbReference type="OrthoDB" id="24645at2759"/>
<reference evidence="2 3" key="1">
    <citation type="journal article" date="2010" name="Proc. Natl. Acad. Sci. U.S.A.">
        <title>Insights into evolution of multicellular fungi from the assembled chromosomes of the mushroom Coprinopsis cinerea (Coprinus cinereus).</title>
        <authorList>
            <person name="Stajich J.E."/>
            <person name="Wilke S.K."/>
            <person name="Ahren D."/>
            <person name="Au C.H."/>
            <person name="Birren B.W."/>
            <person name="Borodovsky M."/>
            <person name="Burns C."/>
            <person name="Canback B."/>
            <person name="Casselton L.A."/>
            <person name="Cheng C.K."/>
            <person name="Deng J."/>
            <person name="Dietrich F.S."/>
            <person name="Fargo D.C."/>
            <person name="Farman M.L."/>
            <person name="Gathman A.C."/>
            <person name="Goldberg J."/>
            <person name="Guigo R."/>
            <person name="Hoegger P.J."/>
            <person name="Hooker J.B."/>
            <person name="Huggins A."/>
            <person name="James T.Y."/>
            <person name="Kamada T."/>
            <person name="Kilaru S."/>
            <person name="Kodira C."/>
            <person name="Kues U."/>
            <person name="Kupfer D."/>
            <person name="Kwan H.S."/>
            <person name="Lomsadze A."/>
            <person name="Li W."/>
            <person name="Lilly W.W."/>
            <person name="Ma L.J."/>
            <person name="Mackey A.J."/>
            <person name="Manning G."/>
            <person name="Martin F."/>
            <person name="Muraguchi H."/>
            <person name="Natvig D.O."/>
            <person name="Palmerini H."/>
            <person name="Ramesh M.A."/>
            <person name="Rehmeyer C.J."/>
            <person name="Roe B.A."/>
            <person name="Shenoy N."/>
            <person name="Stanke M."/>
            <person name="Ter-Hovhannisyan V."/>
            <person name="Tunlid A."/>
            <person name="Velagapudi R."/>
            <person name="Vision T.J."/>
            <person name="Zeng Q."/>
            <person name="Zolan M.E."/>
            <person name="Pukkila P.J."/>
        </authorList>
    </citation>
    <scope>NUCLEOTIDE SEQUENCE [LARGE SCALE GENOMIC DNA]</scope>
    <source>
        <strain evidence="3">Okayama-7 / 130 / ATCC MYA-4618 / FGSC 9003</strain>
    </source>
</reference>
<dbReference type="EMBL" id="AACS02000003">
    <property type="protein sequence ID" value="EFI28179.1"/>
    <property type="molecule type" value="Genomic_DNA"/>
</dbReference>
<evidence type="ECO:0000313" key="3">
    <source>
        <dbReference type="Proteomes" id="UP000001861"/>
    </source>
</evidence>
<dbReference type="RefSeq" id="XP_002911673.1">
    <property type="nucleotide sequence ID" value="XM_002911627.1"/>
</dbReference>
<dbReference type="Pfam" id="PF01541">
    <property type="entry name" value="GIY-YIG"/>
    <property type="match status" value="1"/>
</dbReference>
<dbReference type="HOGENOM" id="CLU_176425_0_0_1"/>
<gene>
    <name evidence="2" type="ORF">CC1G_14206</name>
</gene>
<dbReference type="GeneID" id="9379582"/>
<dbReference type="VEuPathDB" id="FungiDB:CC1G_14206"/>
<dbReference type="AlphaFoldDB" id="D6RLN5"/>
<accession>D6RLN5</accession>
<dbReference type="PANTHER" id="PTHR20208">
    <property type="entry name" value="STRUCTURE-SPECIFIC ENDONUCLEASE SUBUNIT SLX1"/>
    <property type="match status" value="1"/>
</dbReference>
<dbReference type="eggNOG" id="KOG3005">
    <property type="taxonomic scope" value="Eukaryota"/>
</dbReference>